<feature type="transmembrane region" description="Helical" evidence="1">
    <location>
        <begin position="47"/>
        <end position="68"/>
    </location>
</feature>
<sequence length="96" mass="10771">MGTRLMWIAWPAFMAACMLELLVFAVVDPLELQWSGQNLGWSRQAVYTLSFFTFWVVCMGACALTTLLRMDPSEFNSCPYPRDQRPAACPGETGVV</sequence>
<accession>A0A937CVK0</accession>
<evidence type="ECO:0000313" key="3">
    <source>
        <dbReference type="Proteomes" id="UP000599109"/>
    </source>
</evidence>
<dbReference type="PROSITE" id="PS51257">
    <property type="entry name" value="PROKAR_LIPOPROTEIN"/>
    <property type="match status" value="1"/>
</dbReference>
<dbReference type="Proteomes" id="UP000599109">
    <property type="component" value="Unassembled WGS sequence"/>
</dbReference>
<keyword evidence="1" id="KW-0472">Membrane</keyword>
<gene>
    <name evidence="2" type="ORF">JJ685_22010</name>
</gene>
<dbReference type="EMBL" id="JAEQNE010000006">
    <property type="protein sequence ID" value="MBL0393828.1"/>
    <property type="molecule type" value="Genomic_DNA"/>
</dbReference>
<evidence type="ECO:0000256" key="1">
    <source>
        <dbReference type="SAM" id="Phobius"/>
    </source>
</evidence>
<keyword evidence="1" id="KW-1133">Transmembrane helix</keyword>
<feature type="transmembrane region" description="Helical" evidence="1">
    <location>
        <begin position="7"/>
        <end position="27"/>
    </location>
</feature>
<organism evidence="2 3">
    <name type="scientific">Ramlibacter monticola</name>
    <dbReference type="NCBI Taxonomy" id="1926872"/>
    <lineage>
        <taxon>Bacteria</taxon>
        <taxon>Pseudomonadati</taxon>
        <taxon>Pseudomonadota</taxon>
        <taxon>Betaproteobacteria</taxon>
        <taxon>Burkholderiales</taxon>
        <taxon>Comamonadaceae</taxon>
        <taxon>Ramlibacter</taxon>
    </lineage>
</organism>
<keyword evidence="3" id="KW-1185">Reference proteome</keyword>
<protein>
    <submittedName>
        <fullName evidence="2">Uncharacterized protein</fullName>
    </submittedName>
</protein>
<name>A0A937CVK0_9BURK</name>
<proteinExistence type="predicted"/>
<evidence type="ECO:0000313" key="2">
    <source>
        <dbReference type="EMBL" id="MBL0393828.1"/>
    </source>
</evidence>
<comment type="caution">
    <text evidence="2">The sequence shown here is derived from an EMBL/GenBank/DDBJ whole genome shotgun (WGS) entry which is preliminary data.</text>
</comment>
<reference evidence="2 3" key="1">
    <citation type="journal article" date="2017" name="Int. J. Syst. Evol. Microbiol.">
        <title>Ramlibacter monticola sp. nov., isolated from forest soil.</title>
        <authorList>
            <person name="Chaudhary D.K."/>
            <person name="Kim J."/>
        </authorList>
    </citation>
    <scope>NUCLEOTIDE SEQUENCE [LARGE SCALE GENOMIC DNA]</scope>
    <source>
        <strain evidence="2 3">KACC 19175</strain>
    </source>
</reference>
<dbReference type="AlphaFoldDB" id="A0A937CVK0"/>
<keyword evidence="1" id="KW-0812">Transmembrane</keyword>
<dbReference type="RefSeq" id="WP_201676482.1">
    <property type="nucleotide sequence ID" value="NZ_JAEQNE010000006.1"/>
</dbReference>